<evidence type="ECO:0008006" key="4">
    <source>
        <dbReference type="Google" id="ProtNLM"/>
    </source>
</evidence>
<keyword evidence="3" id="KW-1185">Reference proteome</keyword>
<dbReference type="RefSeq" id="WP_138895150.1">
    <property type="nucleotide sequence ID" value="NZ_BMVO01000003.1"/>
</dbReference>
<evidence type="ECO:0000256" key="1">
    <source>
        <dbReference type="SAM" id="MobiDB-lite"/>
    </source>
</evidence>
<dbReference type="Proteomes" id="UP000599437">
    <property type="component" value="Unassembled WGS sequence"/>
</dbReference>
<evidence type="ECO:0000313" key="3">
    <source>
        <dbReference type="Proteomes" id="UP000599437"/>
    </source>
</evidence>
<accession>A0ABQ3DKP1</accession>
<sequence length="76" mass="8983">MPRRRPRQRPDLPPTGLLDWTDSRHWDRTARPCRYCDQPTNLRDSNRKPAHKTCAEAALHQQNQDMAAAYENERLT</sequence>
<gene>
    <name evidence="2" type="ORF">GCM10010346_15990</name>
</gene>
<dbReference type="EMBL" id="BMVO01000003">
    <property type="protein sequence ID" value="GHA94072.1"/>
    <property type="molecule type" value="Genomic_DNA"/>
</dbReference>
<protein>
    <recommendedName>
        <fullName evidence="4">4Fe-4S Wbl-type domain-containing protein</fullName>
    </recommendedName>
</protein>
<comment type="caution">
    <text evidence="2">The sequence shown here is derived from an EMBL/GenBank/DDBJ whole genome shotgun (WGS) entry which is preliminary data.</text>
</comment>
<proteinExistence type="predicted"/>
<name>A0ABQ3DKP1_9ACTN</name>
<organism evidence="2 3">
    <name type="scientific">Streptomyces chryseus</name>
    <dbReference type="NCBI Taxonomy" id="68186"/>
    <lineage>
        <taxon>Bacteria</taxon>
        <taxon>Bacillati</taxon>
        <taxon>Actinomycetota</taxon>
        <taxon>Actinomycetes</taxon>
        <taxon>Kitasatosporales</taxon>
        <taxon>Streptomycetaceae</taxon>
        <taxon>Streptomyces</taxon>
    </lineage>
</organism>
<reference evidence="3" key="1">
    <citation type="journal article" date="2019" name="Int. J. Syst. Evol. Microbiol.">
        <title>The Global Catalogue of Microorganisms (GCM) 10K type strain sequencing project: providing services to taxonomists for standard genome sequencing and annotation.</title>
        <authorList>
            <consortium name="The Broad Institute Genomics Platform"/>
            <consortium name="The Broad Institute Genome Sequencing Center for Infectious Disease"/>
            <person name="Wu L."/>
            <person name="Ma J."/>
        </authorList>
    </citation>
    <scope>NUCLEOTIDE SEQUENCE [LARGE SCALE GENOMIC DNA]</scope>
    <source>
        <strain evidence="3">JCM 4737</strain>
    </source>
</reference>
<evidence type="ECO:0000313" key="2">
    <source>
        <dbReference type="EMBL" id="GHA94072.1"/>
    </source>
</evidence>
<feature type="region of interest" description="Disordered" evidence="1">
    <location>
        <begin position="1"/>
        <end position="20"/>
    </location>
</feature>